<dbReference type="PANTHER" id="PTHR43143">
    <property type="entry name" value="METALLOPHOSPHOESTERASE, CALCINEURIN SUPERFAMILY"/>
    <property type="match status" value="1"/>
</dbReference>
<reference evidence="3 4" key="1">
    <citation type="submission" date="2018-08" db="EMBL/GenBank/DDBJ databases">
        <title>Pallidiluteibacterium maritimus gen. nov., sp. nov., isolated from coastal sediment.</title>
        <authorList>
            <person name="Zhou L.Y."/>
        </authorList>
    </citation>
    <scope>NUCLEOTIDE SEQUENCE [LARGE SCALE GENOMIC DNA]</scope>
    <source>
        <strain evidence="3 4">XSD2</strain>
    </source>
</reference>
<dbReference type="AlphaFoldDB" id="A0A399T3C1"/>
<dbReference type="GO" id="GO:0016787">
    <property type="term" value="F:hydrolase activity"/>
    <property type="evidence" value="ECO:0007669"/>
    <property type="project" value="InterPro"/>
</dbReference>
<comment type="caution">
    <text evidence="3">The sequence shown here is derived from an EMBL/GenBank/DDBJ whole genome shotgun (WGS) entry which is preliminary data.</text>
</comment>
<dbReference type="InterPro" id="IPR004843">
    <property type="entry name" value="Calcineurin-like_PHP"/>
</dbReference>
<accession>A0A399T3C1</accession>
<dbReference type="Gene3D" id="3.60.21.10">
    <property type="match status" value="1"/>
</dbReference>
<organism evidence="3 4">
    <name type="scientific">Maribellus luteus</name>
    <dbReference type="NCBI Taxonomy" id="2305463"/>
    <lineage>
        <taxon>Bacteria</taxon>
        <taxon>Pseudomonadati</taxon>
        <taxon>Bacteroidota</taxon>
        <taxon>Bacteroidia</taxon>
        <taxon>Marinilabiliales</taxon>
        <taxon>Prolixibacteraceae</taxon>
        <taxon>Maribellus</taxon>
    </lineage>
</organism>
<dbReference type="Pfam" id="PF00149">
    <property type="entry name" value="Metallophos"/>
    <property type="match status" value="1"/>
</dbReference>
<dbReference type="Proteomes" id="UP000265926">
    <property type="component" value="Unassembled WGS sequence"/>
</dbReference>
<dbReference type="PANTHER" id="PTHR43143:SF1">
    <property type="entry name" value="SERINE_THREONINE-PROTEIN PHOSPHATASE CPPED1"/>
    <property type="match status" value="1"/>
</dbReference>
<dbReference type="InterPro" id="IPR051918">
    <property type="entry name" value="STPP_CPPED1"/>
</dbReference>
<protein>
    <recommendedName>
        <fullName evidence="2">Calcineurin-like phosphoesterase domain-containing protein</fullName>
    </recommendedName>
</protein>
<evidence type="ECO:0000313" key="3">
    <source>
        <dbReference type="EMBL" id="RIJ50836.1"/>
    </source>
</evidence>
<keyword evidence="4" id="KW-1185">Reference proteome</keyword>
<proteinExistence type="predicted"/>
<evidence type="ECO:0000256" key="1">
    <source>
        <dbReference type="SAM" id="SignalP"/>
    </source>
</evidence>
<feature type="domain" description="Calcineurin-like phosphoesterase" evidence="2">
    <location>
        <begin position="32"/>
        <end position="200"/>
    </location>
</feature>
<feature type="signal peptide" evidence="1">
    <location>
        <begin position="1"/>
        <end position="23"/>
    </location>
</feature>
<keyword evidence="1" id="KW-0732">Signal</keyword>
<dbReference type="InterPro" id="IPR029052">
    <property type="entry name" value="Metallo-depent_PP-like"/>
</dbReference>
<gene>
    <name evidence="3" type="ORF">D1614_02635</name>
</gene>
<dbReference type="EMBL" id="QWGR01000001">
    <property type="protein sequence ID" value="RIJ50836.1"/>
    <property type="molecule type" value="Genomic_DNA"/>
</dbReference>
<dbReference type="SUPFAM" id="SSF56300">
    <property type="entry name" value="Metallo-dependent phosphatases"/>
    <property type="match status" value="1"/>
</dbReference>
<dbReference type="OrthoDB" id="1776264at2"/>
<feature type="chain" id="PRO_5017327376" description="Calcineurin-like phosphoesterase domain-containing protein" evidence="1">
    <location>
        <begin position="24"/>
        <end position="239"/>
    </location>
</feature>
<name>A0A399T3C1_9BACT</name>
<evidence type="ECO:0000259" key="2">
    <source>
        <dbReference type="Pfam" id="PF00149"/>
    </source>
</evidence>
<evidence type="ECO:0000313" key="4">
    <source>
        <dbReference type="Proteomes" id="UP000265926"/>
    </source>
</evidence>
<sequence>MNEMKTKFFLMAFALLLTMQMFASKKNDKKFSFAFFTDIHLNKNHLEKNHGGFQGIEKAIADAKKQKVDFIMTGGDNVDIDAIKTEDAQIAHTLYSKYARIIHNAGVDYYAAIGNHDRFWGCPNDDQLYNDGLFEKYVNKSYYSFDHKGWHFIVLNTANSVVDEEQKQWLSSDLENIDAKTPIVIATHVPFLSVYYPALDGKYTSADTFSNFKEIWDMFDGKNLKLVLQGTCIYTKKLK</sequence>